<keyword evidence="3 7" id="KW-0812">Transmembrane</keyword>
<dbReference type="SUPFAM" id="SSF161111">
    <property type="entry name" value="Cation efflux protein transmembrane domain-like"/>
    <property type="match status" value="1"/>
</dbReference>
<dbReference type="InterPro" id="IPR040177">
    <property type="entry name" value="SLC30A9"/>
</dbReference>
<dbReference type="PANTHER" id="PTHR13414">
    <property type="entry name" value="HUEL-CATION TRANSPORTER"/>
    <property type="match status" value="1"/>
</dbReference>
<protein>
    <submittedName>
        <fullName evidence="9">Membrane protein</fullName>
    </submittedName>
</protein>
<accession>A0ABQ3EY91</accession>
<evidence type="ECO:0000256" key="1">
    <source>
        <dbReference type="ARBA" id="ARBA00004141"/>
    </source>
</evidence>
<evidence type="ECO:0000313" key="9">
    <source>
        <dbReference type="EMBL" id="GHB51841.1"/>
    </source>
</evidence>
<feature type="transmembrane region" description="Helical" evidence="7">
    <location>
        <begin position="97"/>
        <end position="120"/>
    </location>
</feature>
<feature type="domain" description="Cation efflux protein transmembrane" evidence="8">
    <location>
        <begin position="30"/>
        <end position="241"/>
    </location>
</feature>
<dbReference type="InterPro" id="IPR036837">
    <property type="entry name" value="Cation_efflux_CTD_sf"/>
</dbReference>
<organism evidence="9 10">
    <name type="scientific">Streptomyces cirratus</name>
    <dbReference type="NCBI Taxonomy" id="68187"/>
    <lineage>
        <taxon>Bacteria</taxon>
        <taxon>Bacillati</taxon>
        <taxon>Actinomycetota</taxon>
        <taxon>Actinomycetes</taxon>
        <taxon>Kitasatosporales</taxon>
        <taxon>Streptomycetaceae</taxon>
        <taxon>Streptomyces</taxon>
    </lineage>
</organism>
<dbReference type="Proteomes" id="UP000642673">
    <property type="component" value="Unassembled WGS sequence"/>
</dbReference>
<comment type="caution">
    <text evidence="9">The sequence shown here is derived from an EMBL/GenBank/DDBJ whole genome shotgun (WGS) entry which is preliminary data.</text>
</comment>
<gene>
    <name evidence="9" type="ORF">GCM10010347_22090</name>
</gene>
<evidence type="ECO:0000256" key="4">
    <source>
        <dbReference type="ARBA" id="ARBA00022989"/>
    </source>
</evidence>
<name>A0ABQ3EY91_9ACTN</name>
<evidence type="ECO:0000256" key="2">
    <source>
        <dbReference type="ARBA" id="ARBA00022448"/>
    </source>
</evidence>
<dbReference type="InterPro" id="IPR058533">
    <property type="entry name" value="Cation_efflux_TM"/>
</dbReference>
<feature type="transmembrane region" description="Helical" evidence="7">
    <location>
        <begin position="185"/>
        <end position="206"/>
    </location>
</feature>
<dbReference type="Gene3D" id="1.20.1510.10">
    <property type="entry name" value="Cation efflux protein transmembrane domain"/>
    <property type="match status" value="1"/>
</dbReference>
<evidence type="ECO:0000256" key="7">
    <source>
        <dbReference type="SAM" id="Phobius"/>
    </source>
</evidence>
<feature type="transmembrane region" description="Helical" evidence="7">
    <location>
        <begin position="212"/>
        <end position="233"/>
    </location>
</feature>
<comment type="subcellular location">
    <subcellularLocation>
        <location evidence="1">Membrane</location>
        <topology evidence="1">Multi-pass membrane protein</topology>
    </subcellularLocation>
</comment>
<dbReference type="InterPro" id="IPR027469">
    <property type="entry name" value="Cation_efflux_TMD_sf"/>
</dbReference>
<keyword evidence="4 7" id="KW-1133">Transmembrane helix</keyword>
<proteinExistence type="predicted"/>
<dbReference type="EMBL" id="BMVP01000003">
    <property type="protein sequence ID" value="GHB51841.1"/>
    <property type="molecule type" value="Genomic_DNA"/>
</dbReference>
<evidence type="ECO:0000256" key="5">
    <source>
        <dbReference type="ARBA" id="ARBA00023136"/>
    </source>
</evidence>
<evidence type="ECO:0000313" key="10">
    <source>
        <dbReference type="Proteomes" id="UP000642673"/>
    </source>
</evidence>
<evidence type="ECO:0000259" key="8">
    <source>
        <dbReference type="Pfam" id="PF01545"/>
    </source>
</evidence>
<dbReference type="SUPFAM" id="SSF160240">
    <property type="entry name" value="Cation efflux protein cytoplasmic domain-like"/>
    <property type="match status" value="1"/>
</dbReference>
<evidence type="ECO:0000256" key="6">
    <source>
        <dbReference type="SAM" id="MobiDB-lite"/>
    </source>
</evidence>
<dbReference type="RefSeq" id="WP_190183870.1">
    <property type="nucleotide sequence ID" value="NZ_BMVP01000003.1"/>
</dbReference>
<feature type="region of interest" description="Disordered" evidence="6">
    <location>
        <begin position="1"/>
        <end position="22"/>
    </location>
</feature>
<dbReference type="Pfam" id="PF01545">
    <property type="entry name" value="Cation_efflux"/>
    <property type="match status" value="1"/>
</dbReference>
<dbReference type="InterPro" id="IPR002524">
    <property type="entry name" value="Cation_efflux"/>
</dbReference>
<keyword evidence="10" id="KW-1185">Reference proteome</keyword>
<sequence>MSADAAARTTGPGHPAPEAAGQDGETRLTVWVALAANLAICVAKAIGGVIAGSPALLSEAAHSVADSINEVFLLASVKRSRRPADRRHPFGYGKERFFWSLLAAVGIFVTGGCFSVFQGVEALGSGGDESHSGYVIGLIVLFVALLAEGVSLLRAVLQVRRAAREAGHGLAAEVRAGRDPALRTVLAEDSTACLGVVLAMAGMALHMATGEVAYEAGASILIGVLLVYVAYVLGKQARTQLIGEAVDPGLQDEIRADLENQPEIDSVTSLLTMRLGPDSALLAASIDLTAGYDSETVEDAMVRIRTGLKERWPELDQVFLDVTDAAAARRAGARPSAQ</sequence>
<keyword evidence="5 7" id="KW-0472">Membrane</keyword>
<dbReference type="NCBIfam" id="TIGR01297">
    <property type="entry name" value="CDF"/>
    <property type="match status" value="1"/>
</dbReference>
<keyword evidence="2" id="KW-0813">Transport</keyword>
<feature type="transmembrane region" description="Helical" evidence="7">
    <location>
        <begin position="132"/>
        <end position="157"/>
    </location>
</feature>
<evidence type="ECO:0000256" key="3">
    <source>
        <dbReference type="ARBA" id="ARBA00022692"/>
    </source>
</evidence>
<dbReference type="PANTHER" id="PTHR13414:SF9">
    <property type="entry name" value="PROTON-COUPLED ZINC ANTIPORTER SLC30A9, MITOCHONDRIAL"/>
    <property type="match status" value="1"/>
</dbReference>
<reference evidence="10" key="1">
    <citation type="journal article" date="2019" name="Int. J. Syst. Evol. Microbiol.">
        <title>The Global Catalogue of Microorganisms (GCM) 10K type strain sequencing project: providing services to taxonomists for standard genome sequencing and annotation.</title>
        <authorList>
            <consortium name="The Broad Institute Genomics Platform"/>
            <consortium name="The Broad Institute Genome Sequencing Center for Infectious Disease"/>
            <person name="Wu L."/>
            <person name="Ma J."/>
        </authorList>
    </citation>
    <scope>NUCLEOTIDE SEQUENCE [LARGE SCALE GENOMIC DNA]</scope>
    <source>
        <strain evidence="10">JCM 4738</strain>
    </source>
</reference>